<dbReference type="GO" id="GO:0006400">
    <property type="term" value="P:tRNA modification"/>
    <property type="evidence" value="ECO:0007669"/>
    <property type="project" value="UniProtKB-UniRule"/>
</dbReference>
<dbReference type="HAMAP" id="MF_01161">
    <property type="entry name" value="tRNA_Ile_lys_synt"/>
    <property type="match status" value="1"/>
</dbReference>
<evidence type="ECO:0000313" key="12">
    <source>
        <dbReference type="Proteomes" id="UP000464186"/>
    </source>
</evidence>
<dbReference type="GO" id="GO:0005524">
    <property type="term" value="F:ATP binding"/>
    <property type="evidence" value="ECO:0007669"/>
    <property type="project" value="UniProtKB-UniRule"/>
</dbReference>
<dbReference type="GO" id="GO:0005737">
    <property type="term" value="C:cytoplasm"/>
    <property type="evidence" value="ECO:0007669"/>
    <property type="project" value="UniProtKB-SubCell"/>
</dbReference>
<dbReference type="Gene3D" id="3.40.50.620">
    <property type="entry name" value="HUPs"/>
    <property type="match status" value="1"/>
</dbReference>
<feature type="binding site" evidence="7">
    <location>
        <begin position="20"/>
        <end position="25"/>
    </location>
    <ligand>
        <name>ATP</name>
        <dbReference type="ChEBI" id="CHEBI:30616"/>
    </ligand>
</feature>
<dbReference type="InterPro" id="IPR012094">
    <property type="entry name" value="tRNA_Ile_lys_synt"/>
</dbReference>
<dbReference type="EC" id="6.3.4.19" evidence="7"/>
<keyword evidence="2 7" id="KW-0436">Ligase</keyword>
<dbReference type="KEGG" id="psey:GU243_17570"/>
<comment type="similarity">
    <text evidence="7">Belongs to the tRNA(Ile)-lysidine synthase family.</text>
</comment>
<dbReference type="PANTHER" id="PTHR43033:SF1">
    <property type="entry name" value="TRNA(ILE)-LYSIDINE SYNTHASE-RELATED"/>
    <property type="match status" value="1"/>
</dbReference>
<dbReference type="InterPro" id="IPR015262">
    <property type="entry name" value="tRNA_Ile_lys_synt_subst-bd"/>
</dbReference>
<comment type="catalytic activity">
    <reaction evidence="6 7">
        <text>cytidine(34) in tRNA(Ile2) + L-lysine + ATP = lysidine(34) in tRNA(Ile2) + AMP + diphosphate + H(+)</text>
        <dbReference type="Rhea" id="RHEA:43744"/>
        <dbReference type="Rhea" id="RHEA-COMP:10625"/>
        <dbReference type="Rhea" id="RHEA-COMP:10670"/>
        <dbReference type="ChEBI" id="CHEBI:15378"/>
        <dbReference type="ChEBI" id="CHEBI:30616"/>
        <dbReference type="ChEBI" id="CHEBI:32551"/>
        <dbReference type="ChEBI" id="CHEBI:33019"/>
        <dbReference type="ChEBI" id="CHEBI:82748"/>
        <dbReference type="ChEBI" id="CHEBI:83665"/>
        <dbReference type="ChEBI" id="CHEBI:456215"/>
        <dbReference type="EC" id="6.3.4.19"/>
    </reaction>
</comment>
<dbReference type="SUPFAM" id="SSF82829">
    <property type="entry name" value="MesJ substrate recognition domain-like"/>
    <property type="match status" value="1"/>
</dbReference>
<evidence type="ECO:0000256" key="8">
    <source>
        <dbReference type="SAM" id="MobiDB-lite"/>
    </source>
</evidence>
<gene>
    <name evidence="7 11" type="primary">tilS</name>
    <name evidence="11" type="ORF">GU243_17570</name>
</gene>
<evidence type="ECO:0000256" key="3">
    <source>
        <dbReference type="ARBA" id="ARBA00022694"/>
    </source>
</evidence>
<dbReference type="SUPFAM" id="SSF52402">
    <property type="entry name" value="Adenine nucleotide alpha hydrolases-like"/>
    <property type="match status" value="1"/>
</dbReference>
<feature type="domain" description="tRNA(Ile)-lysidine/2-thiocytidine synthase N-terminal" evidence="9">
    <location>
        <begin position="14"/>
        <end position="194"/>
    </location>
</feature>
<dbReference type="CDD" id="cd01992">
    <property type="entry name" value="TilS_N"/>
    <property type="match status" value="1"/>
</dbReference>
<dbReference type="InterPro" id="IPR014729">
    <property type="entry name" value="Rossmann-like_a/b/a_fold"/>
</dbReference>
<proteinExistence type="inferred from homology"/>
<comment type="domain">
    <text evidence="7">The N-terminal region contains the highly conserved SGGXDS motif, predicted to be a P-loop motif involved in ATP binding.</text>
</comment>
<keyword evidence="12" id="KW-1185">Reference proteome</keyword>
<evidence type="ECO:0000259" key="10">
    <source>
        <dbReference type="Pfam" id="PF09179"/>
    </source>
</evidence>
<keyword evidence="5 7" id="KW-0067">ATP-binding</keyword>
<dbReference type="InterPro" id="IPR011063">
    <property type="entry name" value="TilS/TtcA_N"/>
</dbReference>
<protein>
    <recommendedName>
        <fullName evidence="7">tRNA(Ile)-lysidine synthase</fullName>
        <ecNumber evidence="7">6.3.4.19</ecNumber>
    </recommendedName>
    <alternativeName>
        <fullName evidence="7">tRNA(Ile)-2-lysyl-cytidine synthase</fullName>
    </alternativeName>
    <alternativeName>
        <fullName evidence="7">tRNA(Ile)-lysidine synthetase</fullName>
    </alternativeName>
</protein>
<evidence type="ECO:0000259" key="9">
    <source>
        <dbReference type="Pfam" id="PF01171"/>
    </source>
</evidence>
<dbReference type="InterPro" id="IPR012795">
    <property type="entry name" value="tRNA_Ile_lys_synt_N"/>
</dbReference>
<dbReference type="Pfam" id="PF01171">
    <property type="entry name" value="ATP_bind_3"/>
    <property type="match status" value="1"/>
</dbReference>
<dbReference type="PANTHER" id="PTHR43033">
    <property type="entry name" value="TRNA(ILE)-LYSIDINE SYNTHASE-RELATED"/>
    <property type="match status" value="1"/>
</dbReference>
<dbReference type="EMBL" id="CP047898">
    <property type="protein sequence ID" value="QHK21215.1"/>
    <property type="molecule type" value="Genomic_DNA"/>
</dbReference>
<keyword evidence="3 7" id="KW-0819">tRNA processing</keyword>
<name>A0A6P1NKR7_9MICC</name>
<evidence type="ECO:0000256" key="6">
    <source>
        <dbReference type="ARBA" id="ARBA00048539"/>
    </source>
</evidence>
<feature type="domain" description="tRNA(Ile)-lysidine synthase substrate-binding" evidence="10">
    <location>
        <begin position="252"/>
        <end position="308"/>
    </location>
</feature>
<evidence type="ECO:0000313" key="11">
    <source>
        <dbReference type="EMBL" id="QHK21215.1"/>
    </source>
</evidence>
<dbReference type="Pfam" id="PF09179">
    <property type="entry name" value="TilS"/>
    <property type="match status" value="1"/>
</dbReference>
<dbReference type="GO" id="GO:0032267">
    <property type="term" value="F:tRNA(Ile)-lysidine synthase activity"/>
    <property type="evidence" value="ECO:0007669"/>
    <property type="project" value="UniProtKB-EC"/>
</dbReference>
<accession>A0A6P1NKR7</accession>
<comment type="subcellular location">
    <subcellularLocation>
        <location evidence="7">Cytoplasm</location>
    </subcellularLocation>
</comment>
<evidence type="ECO:0000256" key="7">
    <source>
        <dbReference type="HAMAP-Rule" id="MF_01161"/>
    </source>
</evidence>
<dbReference type="Proteomes" id="UP000464186">
    <property type="component" value="Chromosome"/>
</dbReference>
<feature type="compositionally biased region" description="Low complexity" evidence="8">
    <location>
        <begin position="321"/>
        <end position="337"/>
    </location>
</feature>
<organism evidence="11 12">
    <name type="scientific">Pseudarthrobacter psychrotolerans</name>
    <dbReference type="NCBI Taxonomy" id="2697569"/>
    <lineage>
        <taxon>Bacteria</taxon>
        <taxon>Bacillati</taxon>
        <taxon>Actinomycetota</taxon>
        <taxon>Actinomycetes</taxon>
        <taxon>Micrococcales</taxon>
        <taxon>Micrococcaceae</taxon>
        <taxon>Pseudarthrobacter</taxon>
    </lineage>
</organism>
<evidence type="ECO:0000256" key="4">
    <source>
        <dbReference type="ARBA" id="ARBA00022741"/>
    </source>
</evidence>
<feature type="region of interest" description="Disordered" evidence="8">
    <location>
        <begin position="319"/>
        <end position="356"/>
    </location>
</feature>
<evidence type="ECO:0000256" key="2">
    <source>
        <dbReference type="ARBA" id="ARBA00022598"/>
    </source>
</evidence>
<sequence length="356" mass="37039">MVQNALADAGYPAHVLVACSGGPDSMALAAVAAYFARRGHVDGRPLTVGAVVVDHQLQEGSARVAAAAVQALEELGLSPVDLRTVTVASTGMGPEAAARDARHAALEAAAREHGAAAILLGHTLDDQAEQVLLGLARGSGTRSLAGMRPARGLLLRPFLGLRRADTLEICDVEDVEPWHDPSNSDPSFARSRTRVEVLPLLEEKLGPGVAESLARTASILQLDADYLEDVADRTFAALAERSGLEISLPEGALGELSPAIRFRVIAKAAADVGGQQPSYQRLLAAEALLRRQGSAGPVELPGGVSVYRLSLAELAHRDAAAGHPGTPDGPDGGAPVPREAARCGKLVFRPQKPPQE</sequence>
<dbReference type="Gene3D" id="1.20.59.20">
    <property type="match status" value="1"/>
</dbReference>
<dbReference type="AlphaFoldDB" id="A0A6P1NKR7"/>
<comment type="function">
    <text evidence="7">Ligates lysine onto the cytidine present at position 34 of the AUA codon-specific tRNA(Ile) that contains the anticodon CAU, in an ATP-dependent manner. Cytidine is converted to lysidine, thus changing the amino acid specificity of the tRNA from methionine to isoleucine.</text>
</comment>
<keyword evidence="1 7" id="KW-0963">Cytoplasm</keyword>
<evidence type="ECO:0000256" key="1">
    <source>
        <dbReference type="ARBA" id="ARBA00022490"/>
    </source>
</evidence>
<dbReference type="NCBIfam" id="TIGR02432">
    <property type="entry name" value="lysidine_TilS_N"/>
    <property type="match status" value="1"/>
</dbReference>
<keyword evidence="4 7" id="KW-0547">Nucleotide-binding</keyword>
<evidence type="ECO:0000256" key="5">
    <source>
        <dbReference type="ARBA" id="ARBA00022840"/>
    </source>
</evidence>
<reference evidence="11 12" key="1">
    <citation type="submission" date="2020-01" db="EMBL/GenBank/DDBJ databases">
        <title>Pseudarthrobacter psychrotolerans sp. nov., isolated from antarctic soil.</title>
        <authorList>
            <person name="Shin Y."/>
            <person name="Park W."/>
        </authorList>
    </citation>
    <scope>NUCLEOTIDE SEQUENCE [LARGE SCALE GENOMIC DNA]</scope>
    <source>
        <strain evidence="11 12">YJ56</strain>
    </source>
</reference>